<dbReference type="Proteomes" id="UP001383192">
    <property type="component" value="Unassembled WGS sequence"/>
</dbReference>
<dbReference type="EMBL" id="JAYKXP010000163">
    <property type="protein sequence ID" value="KAK7021778.1"/>
    <property type="molecule type" value="Genomic_DNA"/>
</dbReference>
<dbReference type="AlphaFoldDB" id="A0AAW0B7C5"/>
<evidence type="ECO:0000313" key="2">
    <source>
        <dbReference type="Proteomes" id="UP001383192"/>
    </source>
</evidence>
<gene>
    <name evidence="1" type="ORF">VNI00_017289</name>
</gene>
<name>A0AAW0B7C5_9AGAR</name>
<accession>A0AAW0B7C5</accession>
<proteinExistence type="predicted"/>
<evidence type="ECO:0000313" key="1">
    <source>
        <dbReference type="EMBL" id="KAK7021778.1"/>
    </source>
</evidence>
<keyword evidence="2" id="KW-1185">Reference proteome</keyword>
<sequence length="228" mass="26283">MDLALTHTQIKTRKTRSTSESGVKAVVLGRRSVALKTTARPLTKSHVNWLNQLLFTDLYEHAWNRRAVLGINRIYARFTQEWPQDQIQVSGDDDNAAYRRQVFLHKEQIRRACYRLAISALHDRPDDILLWDIFSSPITQDEYEGRSLRVLTNDAFEAARSMQFMGPTAAAEHMLHVTPDSHRQTVDDALYKGQDFLLRKLCKDPLMTAAEVAFILSEIDRVTRRRSS</sequence>
<protein>
    <submittedName>
        <fullName evidence="1">Uncharacterized protein</fullName>
    </submittedName>
</protein>
<comment type="caution">
    <text evidence="1">The sequence shown here is derived from an EMBL/GenBank/DDBJ whole genome shotgun (WGS) entry which is preliminary data.</text>
</comment>
<reference evidence="1 2" key="1">
    <citation type="submission" date="2024-01" db="EMBL/GenBank/DDBJ databases">
        <title>A draft genome for a cacao thread blight-causing isolate of Paramarasmius palmivorus.</title>
        <authorList>
            <person name="Baruah I.K."/>
            <person name="Bukari Y."/>
            <person name="Amoako-Attah I."/>
            <person name="Meinhardt L.W."/>
            <person name="Bailey B.A."/>
            <person name="Cohen S.P."/>
        </authorList>
    </citation>
    <scope>NUCLEOTIDE SEQUENCE [LARGE SCALE GENOMIC DNA]</scope>
    <source>
        <strain evidence="1 2">GH-12</strain>
    </source>
</reference>
<organism evidence="1 2">
    <name type="scientific">Paramarasmius palmivorus</name>
    <dbReference type="NCBI Taxonomy" id="297713"/>
    <lineage>
        <taxon>Eukaryota</taxon>
        <taxon>Fungi</taxon>
        <taxon>Dikarya</taxon>
        <taxon>Basidiomycota</taxon>
        <taxon>Agaricomycotina</taxon>
        <taxon>Agaricomycetes</taxon>
        <taxon>Agaricomycetidae</taxon>
        <taxon>Agaricales</taxon>
        <taxon>Marasmiineae</taxon>
        <taxon>Marasmiaceae</taxon>
        <taxon>Paramarasmius</taxon>
    </lineage>
</organism>